<reference evidence="3 4" key="1">
    <citation type="submission" date="2019-02" db="EMBL/GenBank/DDBJ databases">
        <title>Isolation and identification of novel species under the genus Muribaculum.</title>
        <authorList>
            <person name="Miyake S."/>
            <person name="Ding Y."/>
            <person name="Low A."/>
            <person name="Soh M."/>
            <person name="Seedorf H."/>
        </authorList>
    </citation>
    <scope>NUCLEOTIDE SEQUENCE [LARGE SCALE GENOMIC DNA]</scope>
    <source>
        <strain evidence="3 4">TLL-A4</strain>
    </source>
</reference>
<dbReference type="InterPro" id="IPR036514">
    <property type="entry name" value="SGNH_hydro_sf"/>
</dbReference>
<protein>
    <submittedName>
        <fullName evidence="3">SGNH/GDSL hydrolase family protein</fullName>
    </submittedName>
</protein>
<name>A0A4P7VME6_9BACT</name>
<feature type="domain" description="SGNH hydrolase-type esterase" evidence="2">
    <location>
        <begin position="35"/>
        <end position="212"/>
    </location>
</feature>
<dbReference type="GO" id="GO:0016788">
    <property type="term" value="F:hydrolase activity, acting on ester bonds"/>
    <property type="evidence" value="ECO:0007669"/>
    <property type="project" value="UniProtKB-ARBA"/>
</dbReference>
<sequence length="224" mass="24949">MNTLIKAIAALAAVISLNVSAFAADDDFSGKTMCVFGDSYVANHLRPYTEAWHSKVAERMGMKYINFGRNGSSIAFDRSKEGFGREMTERYKELPDSIDILLVIAGHNDADWVAKYGGWDKFTKSLDTLCRSLKERYPDTAIGFVTPWNVDRPYFKEVIEEIISTCGRYGIPVLDAAHTSGIDVNNPEFRAKYFQGGGVNDTAHLNAAGHDLLLDYGEKFIRSL</sequence>
<dbReference type="CDD" id="cd00229">
    <property type="entry name" value="SGNH_hydrolase"/>
    <property type="match status" value="1"/>
</dbReference>
<gene>
    <name evidence="3" type="ORF">E7746_03275</name>
</gene>
<dbReference type="EMBL" id="CP039393">
    <property type="protein sequence ID" value="QCD34971.1"/>
    <property type="molecule type" value="Genomic_DNA"/>
</dbReference>
<feature type="chain" id="PRO_5020397309" evidence="1">
    <location>
        <begin position="24"/>
        <end position="224"/>
    </location>
</feature>
<dbReference type="Pfam" id="PF13472">
    <property type="entry name" value="Lipase_GDSL_2"/>
    <property type="match status" value="1"/>
</dbReference>
<dbReference type="RefSeq" id="WP_135947455.1">
    <property type="nucleotide sequence ID" value="NZ_CP039393.1"/>
</dbReference>
<dbReference type="Proteomes" id="UP000297031">
    <property type="component" value="Chromosome"/>
</dbReference>
<accession>A0A4P7VME6</accession>
<dbReference type="SUPFAM" id="SSF52266">
    <property type="entry name" value="SGNH hydrolase"/>
    <property type="match status" value="1"/>
</dbReference>
<evidence type="ECO:0000313" key="4">
    <source>
        <dbReference type="Proteomes" id="UP000297031"/>
    </source>
</evidence>
<keyword evidence="4" id="KW-1185">Reference proteome</keyword>
<keyword evidence="1" id="KW-0732">Signal</keyword>
<dbReference type="Gene3D" id="3.40.50.1110">
    <property type="entry name" value="SGNH hydrolase"/>
    <property type="match status" value="1"/>
</dbReference>
<dbReference type="OrthoDB" id="1030532at2"/>
<dbReference type="InterPro" id="IPR013830">
    <property type="entry name" value="SGNH_hydro"/>
</dbReference>
<evidence type="ECO:0000259" key="2">
    <source>
        <dbReference type="Pfam" id="PF13472"/>
    </source>
</evidence>
<organism evidence="3 4">
    <name type="scientific">Muribaculum gordoncarteri</name>
    <dbReference type="NCBI Taxonomy" id="2530390"/>
    <lineage>
        <taxon>Bacteria</taxon>
        <taxon>Pseudomonadati</taxon>
        <taxon>Bacteroidota</taxon>
        <taxon>Bacteroidia</taxon>
        <taxon>Bacteroidales</taxon>
        <taxon>Muribaculaceae</taxon>
        <taxon>Muribaculum</taxon>
    </lineage>
</organism>
<evidence type="ECO:0000256" key="1">
    <source>
        <dbReference type="SAM" id="SignalP"/>
    </source>
</evidence>
<proteinExistence type="predicted"/>
<feature type="signal peptide" evidence="1">
    <location>
        <begin position="1"/>
        <end position="23"/>
    </location>
</feature>
<dbReference type="AlphaFoldDB" id="A0A4P7VME6"/>
<keyword evidence="3" id="KW-0378">Hydrolase</keyword>
<evidence type="ECO:0000313" key="3">
    <source>
        <dbReference type="EMBL" id="QCD34971.1"/>
    </source>
</evidence>
<dbReference type="KEGG" id="mgod:E7746_03275"/>